<evidence type="ECO:0000256" key="1">
    <source>
        <dbReference type="ARBA" id="ARBA00006100"/>
    </source>
</evidence>
<dbReference type="InterPro" id="IPR058240">
    <property type="entry name" value="rSAM_sf"/>
</dbReference>
<dbReference type="GO" id="GO:0006779">
    <property type="term" value="P:porphyrin-containing compound biosynthetic process"/>
    <property type="evidence" value="ECO:0007669"/>
    <property type="project" value="InterPro"/>
</dbReference>
<dbReference type="InterPro" id="IPR013785">
    <property type="entry name" value="Aldolase_TIM"/>
</dbReference>
<name>A0A1I3YQU8_9PSEU</name>
<dbReference type="Gene3D" id="3.20.20.70">
    <property type="entry name" value="Aldolase class I"/>
    <property type="match status" value="1"/>
</dbReference>
<keyword evidence="12" id="KW-1185">Reference proteome</keyword>
<feature type="domain" description="Radical SAM core" evidence="10">
    <location>
        <begin position="40"/>
        <end position="279"/>
    </location>
</feature>
<accession>A0A1I3YQU8</accession>
<evidence type="ECO:0000256" key="8">
    <source>
        <dbReference type="ARBA" id="ARBA00023186"/>
    </source>
</evidence>
<dbReference type="NCBIfam" id="TIGR00539">
    <property type="entry name" value="hemN_rel"/>
    <property type="match status" value="1"/>
</dbReference>
<dbReference type="InterPro" id="IPR006638">
    <property type="entry name" value="Elp3/MiaA/NifB-like_rSAM"/>
</dbReference>
<evidence type="ECO:0000313" key="11">
    <source>
        <dbReference type="EMBL" id="SFK34212.1"/>
    </source>
</evidence>
<dbReference type="SMART" id="SM00729">
    <property type="entry name" value="Elp3"/>
    <property type="match status" value="1"/>
</dbReference>
<proteinExistence type="inferred from homology"/>
<keyword evidence="7 9" id="KW-0411">Iron-sulfur</keyword>
<comment type="similarity">
    <text evidence="1">Belongs to the anaerobic coproporphyrinogen-III oxidase family. HemW subfamily.</text>
</comment>
<dbReference type="SFLD" id="SFLDG01065">
    <property type="entry name" value="anaerobic_coproporphyrinogen-I"/>
    <property type="match status" value="1"/>
</dbReference>
<dbReference type="GO" id="GO:0005737">
    <property type="term" value="C:cytoplasm"/>
    <property type="evidence" value="ECO:0007669"/>
    <property type="project" value="UniProtKB-SubCell"/>
</dbReference>
<dbReference type="PANTHER" id="PTHR13932">
    <property type="entry name" value="COPROPORPHYRINIGEN III OXIDASE"/>
    <property type="match status" value="1"/>
</dbReference>
<dbReference type="PROSITE" id="PS51918">
    <property type="entry name" value="RADICAL_SAM"/>
    <property type="match status" value="1"/>
</dbReference>
<dbReference type="SFLD" id="SFLDG01082">
    <property type="entry name" value="B12-binding_domain_containing"/>
    <property type="match status" value="1"/>
</dbReference>
<dbReference type="SFLD" id="SFLDF00288">
    <property type="entry name" value="HemN-like__clustered_with_nucl"/>
    <property type="match status" value="1"/>
</dbReference>
<dbReference type="SFLD" id="SFLDS00029">
    <property type="entry name" value="Radical_SAM"/>
    <property type="match status" value="1"/>
</dbReference>
<evidence type="ECO:0000256" key="6">
    <source>
        <dbReference type="ARBA" id="ARBA00023004"/>
    </source>
</evidence>
<dbReference type="SFLD" id="SFLDF00562">
    <property type="entry name" value="HemN-like__clustered_with_heat"/>
    <property type="match status" value="1"/>
</dbReference>
<keyword evidence="5 9" id="KW-0479">Metal-binding</keyword>
<evidence type="ECO:0000256" key="2">
    <source>
        <dbReference type="ARBA" id="ARBA00017228"/>
    </source>
</evidence>
<dbReference type="Pfam" id="PF04055">
    <property type="entry name" value="Radical_SAM"/>
    <property type="match status" value="1"/>
</dbReference>
<dbReference type="Proteomes" id="UP000199025">
    <property type="component" value="Unassembled WGS sequence"/>
</dbReference>
<dbReference type="STRING" id="115433.SAMN05421835_118134"/>
<keyword evidence="9" id="KW-0004">4Fe-4S</keyword>
<dbReference type="GO" id="GO:0046872">
    <property type="term" value="F:metal ion binding"/>
    <property type="evidence" value="ECO:0007669"/>
    <property type="project" value="UniProtKB-UniRule"/>
</dbReference>
<reference evidence="11 12" key="1">
    <citation type="submission" date="2016-10" db="EMBL/GenBank/DDBJ databases">
        <authorList>
            <person name="de Groot N.N."/>
        </authorList>
    </citation>
    <scope>NUCLEOTIDE SEQUENCE [LARGE SCALE GENOMIC DNA]</scope>
    <source>
        <strain evidence="11 12">DSM 44468</strain>
    </source>
</reference>
<comment type="function">
    <text evidence="9">Probably acts as a heme chaperone, transferring heme to an unknown acceptor. Binds one molecule of heme per monomer, possibly covalently. Binds 1 [4Fe-4S] cluster. The cluster is coordinated with 3 cysteines and an exchangeable S-adenosyl-L-methionine.</text>
</comment>
<keyword evidence="9" id="KW-0963">Cytoplasm</keyword>
<dbReference type="GO" id="GO:0004109">
    <property type="term" value="F:coproporphyrinogen oxidase activity"/>
    <property type="evidence" value="ECO:0007669"/>
    <property type="project" value="InterPro"/>
</dbReference>
<evidence type="ECO:0000256" key="3">
    <source>
        <dbReference type="ARBA" id="ARBA00022617"/>
    </source>
</evidence>
<gene>
    <name evidence="11" type="ORF">SAMN05421835_118134</name>
</gene>
<evidence type="ECO:0000256" key="9">
    <source>
        <dbReference type="RuleBase" id="RU364116"/>
    </source>
</evidence>
<dbReference type="CDD" id="cd01335">
    <property type="entry name" value="Radical_SAM"/>
    <property type="match status" value="1"/>
</dbReference>
<dbReference type="InterPro" id="IPR007197">
    <property type="entry name" value="rSAM"/>
</dbReference>
<keyword evidence="6 9" id="KW-0408">Iron</keyword>
<evidence type="ECO:0000259" key="10">
    <source>
        <dbReference type="PROSITE" id="PS51918"/>
    </source>
</evidence>
<sequence length="420" mass="44831">MAARHEENTGRSHVLSVPRAQGVVQWRPHGGSGITLLDMGDTGGVFGVYVHVPFCATRCGYCDFNTYTAGELGSTASPASWLEGLKRELELGVRQLGPRPAETVFVGGGTPSLLGADGLAAVLDAVRGSFGLAPDAEVTTESNPESTSPEFFEGIREAGYTRVSLGMQSAARHVLRVLDRVHTPGRPVAAAKEARAAGFEHVNLDVIYGTPGERVEDLQASLDAVLSAGVDHVSAYSLIVEDGTAMARRVRRGELPMPDEDVLAEYYELIDAKLSAAGLTWYEVSNWAASEDARCRHNLGYWRGGDWWGAGPGAHSHVGGVRWWNVKHPARYAALLAEGKSPEAGREELTDTDRHLERIMLELRLAEGLPLDALDADGRRESVGAAAEGLLDAAALGAGRAVLTDRGRLLADAVVRRLAA</sequence>
<evidence type="ECO:0000256" key="4">
    <source>
        <dbReference type="ARBA" id="ARBA00022691"/>
    </source>
</evidence>
<dbReference type="AlphaFoldDB" id="A0A1I3YQU8"/>
<dbReference type="InterPro" id="IPR034505">
    <property type="entry name" value="Coproporphyrinogen-III_oxidase"/>
</dbReference>
<keyword evidence="4 9" id="KW-0949">S-adenosyl-L-methionine</keyword>
<dbReference type="SUPFAM" id="SSF102114">
    <property type="entry name" value="Radical SAM enzymes"/>
    <property type="match status" value="1"/>
</dbReference>
<protein>
    <recommendedName>
        <fullName evidence="2 9">Heme chaperone HemW</fullName>
    </recommendedName>
</protein>
<dbReference type="PANTHER" id="PTHR13932:SF5">
    <property type="entry name" value="RADICAL S-ADENOSYL METHIONINE DOMAIN-CONTAINING PROTEIN 1, MITOCHONDRIAL"/>
    <property type="match status" value="1"/>
</dbReference>
<dbReference type="InterPro" id="IPR004559">
    <property type="entry name" value="HemW-like"/>
</dbReference>
<dbReference type="EMBL" id="FORP01000018">
    <property type="protein sequence ID" value="SFK34212.1"/>
    <property type="molecule type" value="Genomic_DNA"/>
</dbReference>
<dbReference type="GO" id="GO:0051539">
    <property type="term" value="F:4 iron, 4 sulfur cluster binding"/>
    <property type="evidence" value="ECO:0007669"/>
    <property type="project" value="UniProtKB-UniRule"/>
</dbReference>
<keyword evidence="3 9" id="KW-0349">Heme</keyword>
<evidence type="ECO:0000313" key="12">
    <source>
        <dbReference type="Proteomes" id="UP000199025"/>
    </source>
</evidence>
<comment type="subcellular location">
    <subcellularLocation>
        <location evidence="9">Cytoplasm</location>
    </subcellularLocation>
</comment>
<evidence type="ECO:0000256" key="5">
    <source>
        <dbReference type="ARBA" id="ARBA00022723"/>
    </source>
</evidence>
<organism evidence="11 12">
    <name type="scientific">Amycolatopsis sacchari</name>
    <dbReference type="NCBI Taxonomy" id="115433"/>
    <lineage>
        <taxon>Bacteria</taxon>
        <taxon>Bacillati</taxon>
        <taxon>Actinomycetota</taxon>
        <taxon>Actinomycetes</taxon>
        <taxon>Pseudonocardiales</taxon>
        <taxon>Pseudonocardiaceae</taxon>
        <taxon>Amycolatopsis</taxon>
    </lineage>
</organism>
<evidence type="ECO:0000256" key="7">
    <source>
        <dbReference type="ARBA" id="ARBA00023014"/>
    </source>
</evidence>
<keyword evidence="8 9" id="KW-0143">Chaperone</keyword>